<evidence type="ECO:0000313" key="2">
    <source>
        <dbReference type="Proteomes" id="UP000095280"/>
    </source>
</evidence>
<dbReference type="AlphaFoldDB" id="A0A1I8FR06"/>
<feature type="region of interest" description="Disordered" evidence="1">
    <location>
        <begin position="353"/>
        <end position="384"/>
    </location>
</feature>
<keyword evidence="2" id="KW-1185">Reference proteome</keyword>
<name>A0A1I8FR06_9PLAT</name>
<proteinExistence type="predicted"/>
<organism evidence="2 3">
    <name type="scientific">Macrostomum lignano</name>
    <dbReference type="NCBI Taxonomy" id="282301"/>
    <lineage>
        <taxon>Eukaryota</taxon>
        <taxon>Metazoa</taxon>
        <taxon>Spiralia</taxon>
        <taxon>Lophotrochozoa</taxon>
        <taxon>Platyhelminthes</taxon>
        <taxon>Rhabditophora</taxon>
        <taxon>Macrostomorpha</taxon>
        <taxon>Macrostomida</taxon>
        <taxon>Macrostomidae</taxon>
        <taxon>Macrostomum</taxon>
    </lineage>
</organism>
<evidence type="ECO:0000256" key="1">
    <source>
        <dbReference type="SAM" id="MobiDB-lite"/>
    </source>
</evidence>
<dbReference type="Proteomes" id="UP000095280">
    <property type="component" value="Unplaced"/>
</dbReference>
<accession>A0A1I8FR06</accession>
<sequence length="384" mass="41574">TFLDRLLNWDEKRRAGRWLLQIWDRGGGGAQTRGGPRRPRCSSYGSSGARLPPVSHRRGSLAHGTDESPRPRSRSQRSGLCGAQEVLHPDGWPRCPGRGCLLQTPWLPMATAAAAGEPDRQLLNEARRSTHSRTRIFMEAAGGDTGKFNCRHSQTGFVSAVKGKRNGGETSEIRVRCDCPPQTLLATLAHSLVEASCSGVAGRGLDNAELEIESAEEPYRPVLLAQIGECRHQIRSARNVAHGGVAASLQLISGRIFLRGDILLVSGAGQSRPVVIRSERPPSAAAMAQRSDLFAPADDGWTVLVCSTTRERSLLQLGSQQSHSAAAALLQAWRPAVSYWTLLARQLSNLDPDIAPPATRTCPAPRPRQLRRPPTESPRLSGSQ</sequence>
<evidence type="ECO:0000313" key="3">
    <source>
        <dbReference type="WBParaSite" id="maker-unitig_44200-snap-gene-0.1-mRNA-1"/>
    </source>
</evidence>
<dbReference type="WBParaSite" id="maker-unitig_44200-snap-gene-0.1-mRNA-1">
    <property type="protein sequence ID" value="maker-unitig_44200-snap-gene-0.1-mRNA-1"/>
    <property type="gene ID" value="maker-unitig_44200-snap-gene-0.1"/>
</dbReference>
<reference evidence="3" key="1">
    <citation type="submission" date="2016-11" db="UniProtKB">
        <authorList>
            <consortium name="WormBaseParasite"/>
        </authorList>
    </citation>
    <scope>IDENTIFICATION</scope>
</reference>
<feature type="region of interest" description="Disordered" evidence="1">
    <location>
        <begin position="25"/>
        <end position="79"/>
    </location>
</feature>
<protein>
    <submittedName>
        <fullName evidence="3">RNase_PH domain-containing protein</fullName>
    </submittedName>
</protein>